<comment type="pathway">
    <text evidence="1">Cofactor biosynthesis; tetrahydrofolate biosynthesis; 5,6,7,8-tetrahydrofolate from 7,8-dihydrofolate: step 1/1.</text>
</comment>
<accession>F2N7N9</accession>
<dbReference type="Proteomes" id="UP000006851">
    <property type="component" value="Chromosome"/>
</dbReference>
<dbReference type="RefSeq" id="WP_013708674.1">
    <property type="nucleotide sequence ID" value="NC_015389.1"/>
</dbReference>
<evidence type="ECO:0000313" key="9">
    <source>
        <dbReference type="EMBL" id="AEB06931.1"/>
    </source>
</evidence>
<feature type="region of interest" description="Disordered" evidence="7">
    <location>
        <begin position="1"/>
        <end position="25"/>
    </location>
</feature>
<evidence type="ECO:0000256" key="3">
    <source>
        <dbReference type="ARBA" id="ARBA00012856"/>
    </source>
</evidence>
<sequence length="198" mass="21289">MRETESVTSIGTGRSLGSRASQPTSSTLPNLFAIVSVCRDWGIGCAGDMVVRNRVDMRHFVSLTRGHAVIMGRKTLESLPGGAPLRDRRNIVLTHDETFAREGVTTVCTAAAAIGAIAEEDEAWLIGGAAVYRLLLPFCSRAFVTKHDCVRTCDAYFPDLDVDPAWSLECAGTRAVLASGEGDEGLGYSFDVYVRSSL</sequence>
<dbReference type="PRINTS" id="PR00070">
    <property type="entry name" value="DHFR"/>
</dbReference>
<organism evidence="9 10">
    <name type="scientific">Coriobacterium glomerans (strain ATCC 49209 / DSM 20642 / JCM 10262 / PW2)</name>
    <dbReference type="NCBI Taxonomy" id="700015"/>
    <lineage>
        <taxon>Bacteria</taxon>
        <taxon>Bacillati</taxon>
        <taxon>Actinomycetota</taxon>
        <taxon>Coriobacteriia</taxon>
        <taxon>Coriobacteriales</taxon>
        <taxon>Coriobacteriaceae</taxon>
        <taxon>Coriobacterium</taxon>
    </lineage>
</organism>
<evidence type="ECO:0000256" key="5">
    <source>
        <dbReference type="ARBA" id="ARBA00022857"/>
    </source>
</evidence>
<dbReference type="UniPathway" id="UPA00077">
    <property type="reaction ID" value="UER00158"/>
</dbReference>
<dbReference type="STRING" id="700015.Corgl_0818"/>
<comment type="similarity">
    <text evidence="2">Belongs to the dihydrofolate reductase family.</text>
</comment>
<dbReference type="PANTHER" id="PTHR48069">
    <property type="entry name" value="DIHYDROFOLATE REDUCTASE"/>
    <property type="match status" value="1"/>
</dbReference>
<evidence type="ECO:0000256" key="7">
    <source>
        <dbReference type="SAM" id="MobiDB-lite"/>
    </source>
</evidence>
<evidence type="ECO:0000256" key="4">
    <source>
        <dbReference type="ARBA" id="ARBA00022563"/>
    </source>
</evidence>
<dbReference type="GO" id="GO:0046655">
    <property type="term" value="P:folic acid metabolic process"/>
    <property type="evidence" value="ECO:0007669"/>
    <property type="project" value="TreeGrafter"/>
</dbReference>
<dbReference type="eggNOG" id="COG0262">
    <property type="taxonomic scope" value="Bacteria"/>
</dbReference>
<evidence type="ECO:0000259" key="8">
    <source>
        <dbReference type="PROSITE" id="PS51330"/>
    </source>
</evidence>
<reference evidence="10" key="1">
    <citation type="journal article" date="2013" name="Stand. Genomic Sci.">
        <title>Complete genome sequence of Coriobacterium glomerans type strain (PW2(T)) from the midgut of Pyrrhocoris apterus L. (red soldier bug).</title>
        <authorList>
            <person name="Stackebrandt E."/>
            <person name="Zeytun A."/>
            <person name="Lapidus A."/>
            <person name="Nolan M."/>
            <person name="Lucas S."/>
            <person name="Hammon N."/>
            <person name="Deshpande S."/>
            <person name="Cheng J.F."/>
            <person name="Tapia R."/>
            <person name="Goodwin L.A."/>
            <person name="Pitluck S."/>
            <person name="Liolios K."/>
            <person name="Pagani I."/>
            <person name="Ivanova N."/>
            <person name="Mavromatis K."/>
            <person name="Mikhailova N."/>
            <person name="Huntemann M."/>
            <person name="Pati A."/>
            <person name="Chen A."/>
            <person name="Palaniappan K."/>
            <person name="Chang Y.J."/>
            <person name="Land M."/>
            <person name="Hauser L."/>
            <person name="Rohde M."/>
            <person name="Pukall R."/>
            <person name="Goker M."/>
            <person name="Detter J.C."/>
            <person name="Woyke T."/>
            <person name="Bristow J."/>
            <person name="Eisen J.A."/>
            <person name="Markowitz V."/>
            <person name="Hugenholtz P."/>
            <person name="Kyrpides N.C."/>
            <person name="Klenk H.P."/>
        </authorList>
    </citation>
    <scope>NUCLEOTIDE SEQUENCE</scope>
    <source>
        <strain evidence="10">ATCC 49209 / DSM 20642 / JCM 10262 / PW2</strain>
    </source>
</reference>
<keyword evidence="6" id="KW-0560">Oxidoreductase</keyword>
<dbReference type="Gene3D" id="3.40.430.10">
    <property type="entry name" value="Dihydrofolate Reductase, subunit A"/>
    <property type="match status" value="1"/>
</dbReference>
<keyword evidence="5" id="KW-0521">NADP</keyword>
<feature type="compositionally biased region" description="Polar residues" evidence="7">
    <location>
        <begin position="1"/>
        <end position="12"/>
    </location>
</feature>
<dbReference type="SUPFAM" id="SSF53597">
    <property type="entry name" value="Dihydrofolate reductase-like"/>
    <property type="match status" value="1"/>
</dbReference>
<proteinExistence type="inferred from homology"/>
<dbReference type="GO" id="GO:0006730">
    <property type="term" value="P:one-carbon metabolic process"/>
    <property type="evidence" value="ECO:0007669"/>
    <property type="project" value="UniProtKB-KW"/>
</dbReference>
<keyword evidence="10" id="KW-1185">Reference proteome</keyword>
<dbReference type="PANTHER" id="PTHR48069:SF3">
    <property type="entry name" value="DIHYDROFOLATE REDUCTASE"/>
    <property type="match status" value="1"/>
</dbReference>
<dbReference type="GO" id="GO:0004146">
    <property type="term" value="F:dihydrofolate reductase activity"/>
    <property type="evidence" value="ECO:0007669"/>
    <property type="project" value="UniProtKB-EC"/>
</dbReference>
<dbReference type="GO" id="GO:0050661">
    <property type="term" value="F:NADP binding"/>
    <property type="evidence" value="ECO:0007669"/>
    <property type="project" value="InterPro"/>
</dbReference>
<dbReference type="GO" id="GO:0046452">
    <property type="term" value="P:dihydrofolate metabolic process"/>
    <property type="evidence" value="ECO:0007669"/>
    <property type="project" value="TreeGrafter"/>
</dbReference>
<gene>
    <name evidence="9" type="ordered locus">Corgl_0818</name>
</gene>
<keyword evidence="4" id="KW-0554">One-carbon metabolism</keyword>
<dbReference type="PROSITE" id="PS51330">
    <property type="entry name" value="DHFR_2"/>
    <property type="match status" value="1"/>
</dbReference>
<dbReference type="CDD" id="cd00209">
    <property type="entry name" value="DHFR"/>
    <property type="match status" value="1"/>
</dbReference>
<protein>
    <recommendedName>
        <fullName evidence="3">dihydrofolate reductase</fullName>
        <ecNumber evidence="3">1.5.1.3</ecNumber>
    </recommendedName>
</protein>
<dbReference type="InterPro" id="IPR001796">
    <property type="entry name" value="DHFR_dom"/>
</dbReference>
<dbReference type="KEGG" id="cgo:Corgl_0818"/>
<dbReference type="EC" id="1.5.1.3" evidence="3"/>
<dbReference type="InterPro" id="IPR012259">
    <property type="entry name" value="DHFR"/>
</dbReference>
<dbReference type="HOGENOM" id="CLU_043966_5_2_11"/>
<evidence type="ECO:0000313" key="10">
    <source>
        <dbReference type="Proteomes" id="UP000006851"/>
    </source>
</evidence>
<dbReference type="GO" id="GO:0046654">
    <property type="term" value="P:tetrahydrofolate biosynthetic process"/>
    <property type="evidence" value="ECO:0007669"/>
    <property type="project" value="UniProtKB-UniPathway"/>
</dbReference>
<evidence type="ECO:0000256" key="6">
    <source>
        <dbReference type="ARBA" id="ARBA00023002"/>
    </source>
</evidence>
<dbReference type="EMBL" id="CP002628">
    <property type="protein sequence ID" value="AEB06931.1"/>
    <property type="molecule type" value="Genomic_DNA"/>
</dbReference>
<dbReference type="Pfam" id="PF00186">
    <property type="entry name" value="DHFR_1"/>
    <property type="match status" value="1"/>
</dbReference>
<feature type="domain" description="DHFR" evidence="8">
    <location>
        <begin position="30"/>
        <end position="195"/>
    </location>
</feature>
<name>F2N7N9_CORGP</name>
<evidence type="ECO:0000256" key="1">
    <source>
        <dbReference type="ARBA" id="ARBA00004903"/>
    </source>
</evidence>
<dbReference type="InterPro" id="IPR024072">
    <property type="entry name" value="DHFR-like_dom_sf"/>
</dbReference>
<dbReference type="AlphaFoldDB" id="F2N7N9"/>
<evidence type="ECO:0000256" key="2">
    <source>
        <dbReference type="ARBA" id="ARBA00009539"/>
    </source>
</evidence>